<name>A0A1G2ENH9_9BACT</name>
<organism evidence="1 2">
    <name type="scientific">Candidatus Nealsonbacteria bacterium RIFCSPLOWO2_12_FULL_39_31</name>
    <dbReference type="NCBI Taxonomy" id="1801676"/>
    <lineage>
        <taxon>Bacteria</taxon>
        <taxon>Candidatus Nealsoniibacteriota</taxon>
    </lineage>
</organism>
<dbReference type="AlphaFoldDB" id="A0A1G2ENH9"/>
<dbReference type="Proteomes" id="UP000179122">
    <property type="component" value="Unassembled WGS sequence"/>
</dbReference>
<sequence length="72" mass="8592">MQHPIFEPRKEVITMKPKKAEKIRVWETRLIIATFRKNREETAKCMDALHRRGCHEGKAMEAARNFLRQSQN</sequence>
<gene>
    <name evidence="1" type="ORF">A3F95_01570</name>
</gene>
<protein>
    <submittedName>
        <fullName evidence="1">Uncharacterized protein</fullName>
    </submittedName>
</protein>
<evidence type="ECO:0000313" key="1">
    <source>
        <dbReference type="EMBL" id="OGZ27082.1"/>
    </source>
</evidence>
<evidence type="ECO:0000313" key="2">
    <source>
        <dbReference type="Proteomes" id="UP000179122"/>
    </source>
</evidence>
<dbReference type="EMBL" id="MHML01000012">
    <property type="protein sequence ID" value="OGZ27082.1"/>
    <property type="molecule type" value="Genomic_DNA"/>
</dbReference>
<reference evidence="1 2" key="1">
    <citation type="journal article" date="2016" name="Nat. Commun.">
        <title>Thousands of microbial genomes shed light on interconnected biogeochemical processes in an aquifer system.</title>
        <authorList>
            <person name="Anantharaman K."/>
            <person name="Brown C.T."/>
            <person name="Hug L.A."/>
            <person name="Sharon I."/>
            <person name="Castelle C.J."/>
            <person name="Probst A.J."/>
            <person name="Thomas B.C."/>
            <person name="Singh A."/>
            <person name="Wilkins M.J."/>
            <person name="Karaoz U."/>
            <person name="Brodie E.L."/>
            <person name="Williams K.H."/>
            <person name="Hubbard S.S."/>
            <person name="Banfield J.F."/>
        </authorList>
    </citation>
    <scope>NUCLEOTIDE SEQUENCE [LARGE SCALE GENOMIC DNA]</scope>
</reference>
<accession>A0A1G2ENH9</accession>
<comment type="caution">
    <text evidence="1">The sequence shown here is derived from an EMBL/GenBank/DDBJ whole genome shotgun (WGS) entry which is preliminary data.</text>
</comment>
<proteinExistence type="predicted"/>